<proteinExistence type="predicted"/>
<sequence>MTEGVAKGKSYSQLTEEQRKEQDLSEREQKLLEKEQELTMKERLTEITADLQKEGMPMELAAHLVREEDNEKVKVSILAIKKAWDAAINAKVKESLRQDDPKSGTGSSSKAKTLAERIAEEKNNQSKAQEYDPWARK</sequence>
<accession>A0A645D111</accession>
<dbReference type="AlphaFoldDB" id="A0A645D111"/>
<organism evidence="2">
    <name type="scientific">bioreactor metagenome</name>
    <dbReference type="NCBI Taxonomy" id="1076179"/>
    <lineage>
        <taxon>unclassified sequences</taxon>
        <taxon>metagenomes</taxon>
        <taxon>ecological metagenomes</taxon>
    </lineage>
</organism>
<protein>
    <recommendedName>
        <fullName evidence="3">DUF4355 domain-containing protein</fullName>
    </recommendedName>
</protein>
<dbReference type="Pfam" id="PF14265">
    <property type="entry name" value="DUF4355"/>
    <property type="match status" value="1"/>
</dbReference>
<evidence type="ECO:0000256" key="1">
    <source>
        <dbReference type="SAM" id="MobiDB-lite"/>
    </source>
</evidence>
<evidence type="ECO:0008006" key="3">
    <source>
        <dbReference type="Google" id="ProtNLM"/>
    </source>
</evidence>
<reference evidence="2" key="1">
    <citation type="submission" date="2019-08" db="EMBL/GenBank/DDBJ databases">
        <authorList>
            <person name="Kucharzyk K."/>
            <person name="Murdoch R.W."/>
            <person name="Higgins S."/>
            <person name="Loffler F."/>
        </authorList>
    </citation>
    <scope>NUCLEOTIDE SEQUENCE</scope>
</reference>
<comment type="caution">
    <text evidence="2">The sequence shown here is derived from an EMBL/GenBank/DDBJ whole genome shotgun (WGS) entry which is preliminary data.</text>
</comment>
<dbReference type="InterPro" id="IPR025580">
    <property type="entry name" value="Gp46"/>
</dbReference>
<name>A0A645D111_9ZZZZ</name>
<gene>
    <name evidence="2" type="ORF">SDC9_129939</name>
</gene>
<feature type="compositionally biased region" description="Basic and acidic residues" evidence="1">
    <location>
        <begin position="92"/>
        <end position="102"/>
    </location>
</feature>
<feature type="compositionally biased region" description="Basic and acidic residues" evidence="1">
    <location>
        <begin position="16"/>
        <end position="37"/>
    </location>
</feature>
<evidence type="ECO:0000313" key="2">
    <source>
        <dbReference type="EMBL" id="MPM82877.1"/>
    </source>
</evidence>
<feature type="compositionally biased region" description="Low complexity" evidence="1">
    <location>
        <begin position="103"/>
        <end position="112"/>
    </location>
</feature>
<feature type="region of interest" description="Disordered" evidence="1">
    <location>
        <begin position="1"/>
        <end position="37"/>
    </location>
</feature>
<feature type="compositionally biased region" description="Basic and acidic residues" evidence="1">
    <location>
        <begin position="113"/>
        <end position="137"/>
    </location>
</feature>
<dbReference type="EMBL" id="VSSQ01031823">
    <property type="protein sequence ID" value="MPM82877.1"/>
    <property type="molecule type" value="Genomic_DNA"/>
</dbReference>
<feature type="region of interest" description="Disordered" evidence="1">
    <location>
        <begin position="92"/>
        <end position="137"/>
    </location>
</feature>